<evidence type="ECO:0000313" key="1">
    <source>
        <dbReference type="EMBL" id="CAA9485562.1"/>
    </source>
</evidence>
<proteinExistence type="predicted"/>
<name>A0A6J4RZ83_9ACTN</name>
<gene>
    <name evidence="1" type="ORF">AVDCRST_MAG25-3063</name>
</gene>
<dbReference type="AlphaFoldDB" id="A0A6J4RZ83"/>
<protein>
    <submittedName>
        <fullName evidence="1">Uncharacterized protein</fullName>
    </submittedName>
</protein>
<reference evidence="1" key="1">
    <citation type="submission" date="2020-02" db="EMBL/GenBank/DDBJ databases">
        <authorList>
            <person name="Meier V. D."/>
        </authorList>
    </citation>
    <scope>NUCLEOTIDE SEQUENCE</scope>
    <source>
        <strain evidence="1">AVDCRST_MAG25</strain>
    </source>
</reference>
<accession>A0A6J4RZ83</accession>
<dbReference type="EMBL" id="CADCVI010000204">
    <property type="protein sequence ID" value="CAA9485562.1"/>
    <property type="molecule type" value="Genomic_DNA"/>
</dbReference>
<sequence length="69" mass="7770">MRSESREKEMEERIEAAFRRRERGEGLTERDRSLIQYSRGAGAYHACGSPGMVIATRIMPDAVVEGGVR</sequence>
<organism evidence="1">
    <name type="scientific">uncultured Rubrobacteraceae bacterium</name>
    <dbReference type="NCBI Taxonomy" id="349277"/>
    <lineage>
        <taxon>Bacteria</taxon>
        <taxon>Bacillati</taxon>
        <taxon>Actinomycetota</taxon>
        <taxon>Rubrobacteria</taxon>
        <taxon>Rubrobacterales</taxon>
        <taxon>Rubrobacteraceae</taxon>
        <taxon>environmental samples</taxon>
    </lineage>
</organism>